<keyword evidence="2" id="KW-1185">Reference proteome</keyword>
<name>A0AA40I1G2_CNENI</name>
<gene>
    <name evidence="1" type="ORF">QTO34_017160</name>
</gene>
<accession>A0AA40I1G2</accession>
<evidence type="ECO:0000313" key="1">
    <source>
        <dbReference type="EMBL" id="KAK1340767.1"/>
    </source>
</evidence>
<comment type="caution">
    <text evidence="1">The sequence shown here is derived from an EMBL/GenBank/DDBJ whole genome shotgun (WGS) entry which is preliminary data.</text>
</comment>
<dbReference type="EMBL" id="JAULJE010000007">
    <property type="protein sequence ID" value="KAK1340767.1"/>
    <property type="molecule type" value="Genomic_DNA"/>
</dbReference>
<organism evidence="1 2">
    <name type="scientific">Cnephaeus nilssonii</name>
    <name type="common">Northern bat</name>
    <name type="synonym">Eptesicus nilssonii</name>
    <dbReference type="NCBI Taxonomy" id="3371016"/>
    <lineage>
        <taxon>Eukaryota</taxon>
        <taxon>Metazoa</taxon>
        <taxon>Chordata</taxon>
        <taxon>Craniata</taxon>
        <taxon>Vertebrata</taxon>
        <taxon>Euteleostomi</taxon>
        <taxon>Mammalia</taxon>
        <taxon>Eutheria</taxon>
        <taxon>Laurasiatheria</taxon>
        <taxon>Chiroptera</taxon>
        <taxon>Yangochiroptera</taxon>
        <taxon>Vespertilionidae</taxon>
        <taxon>Cnephaeus</taxon>
    </lineage>
</organism>
<evidence type="ECO:0008006" key="3">
    <source>
        <dbReference type="Google" id="ProtNLM"/>
    </source>
</evidence>
<dbReference type="Proteomes" id="UP001177744">
    <property type="component" value="Unassembled WGS sequence"/>
</dbReference>
<evidence type="ECO:0000313" key="2">
    <source>
        <dbReference type="Proteomes" id="UP001177744"/>
    </source>
</evidence>
<reference evidence="1" key="1">
    <citation type="submission" date="2023-06" db="EMBL/GenBank/DDBJ databases">
        <title>Reference genome for the Northern bat (Eptesicus nilssonii), a most northern bat species.</title>
        <authorList>
            <person name="Laine V.N."/>
            <person name="Pulliainen A.T."/>
            <person name="Lilley T.M."/>
        </authorList>
    </citation>
    <scope>NUCLEOTIDE SEQUENCE</scope>
    <source>
        <strain evidence="1">BLF_Eptnil</strain>
        <tissue evidence="1">Kidney</tissue>
    </source>
</reference>
<proteinExistence type="predicted"/>
<protein>
    <recommendedName>
        <fullName evidence="3">SPIN-DOC-like zinc-finger domain-containing protein</fullName>
    </recommendedName>
</protein>
<dbReference type="AlphaFoldDB" id="A0AA40I1G2"/>
<sequence length="192" mass="21200">MGLLGRLKSRDDWYHGSVSHPVGRTEPSLEKKPGFHKICDQCWGPASRRGDPKAGAGHGGHGGISYQGDKTEPHVTLLGPGGWLVSQRRTKTADSGVCSKDEDGRLQLEPAAKAADSAQSEGLGPGCRRKTETWTETYGFIEKNGRSFCVLCTETVVSRTWNINRHFETNHSQLLGKSEDERKEYISRQLHL</sequence>